<dbReference type="CDD" id="cd02440">
    <property type="entry name" value="AdoMet_MTases"/>
    <property type="match status" value="1"/>
</dbReference>
<gene>
    <name evidence="7" type="ORF">ALO81_04291</name>
</gene>
<dbReference type="InterPro" id="IPR022642">
    <property type="entry name" value="CheR_C"/>
</dbReference>
<dbReference type="PRINTS" id="PR00996">
    <property type="entry name" value="CHERMTFRASE"/>
</dbReference>
<dbReference type="InterPro" id="IPR050903">
    <property type="entry name" value="Bact_Chemotaxis_MeTrfase"/>
</dbReference>
<dbReference type="InterPro" id="IPR036804">
    <property type="entry name" value="CheR_N_sf"/>
</dbReference>
<reference evidence="7 8" key="1">
    <citation type="submission" date="2015-09" db="EMBL/GenBank/DDBJ databases">
        <title>Genome announcement of multiple Pseudomonas syringae strains.</title>
        <authorList>
            <person name="Thakur S."/>
            <person name="Wang P.W."/>
            <person name="Gong Y."/>
            <person name="Weir B.S."/>
            <person name="Guttman D.S."/>
        </authorList>
    </citation>
    <scope>NUCLEOTIDE SEQUENCE [LARGE SCALE GENOMIC DNA]</scope>
    <source>
        <strain evidence="7 8">ICMP2823</strain>
    </source>
</reference>
<dbReference type="GO" id="GO:0008983">
    <property type="term" value="F:protein-glutamate O-methyltransferase activity"/>
    <property type="evidence" value="ECO:0007669"/>
    <property type="project" value="UniProtKB-EC"/>
</dbReference>
<dbReference type="InterPro" id="IPR029063">
    <property type="entry name" value="SAM-dependent_MTases_sf"/>
</dbReference>
<dbReference type="SMART" id="SM00138">
    <property type="entry name" value="MeTrc"/>
    <property type="match status" value="1"/>
</dbReference>
<evidence type="ECO:0000313" key="8">
    <source>
        <dbReference type="Proteomes" id="UP000050564"/>
    </source>
</evidence>
<keyword evidence="3 7" id="KW-0489">Methyltransferase</keyword>
<evidence type="ECO:0000259" key="6">
    <source>
        <dbReference type="PROSITE" id="PS50123"/>
    </source>
</evidence>
<evidence type="ECO:0000256" key="5">
    <source>
        <dbReference type="ARBA" id="ARBA00022691"/>
    </source>
</evidence>
<keyword evidence="5" id="KW-0949">S-adenosyl-L-methionine</keyword>
<evidence type="ECO:0000256" key="4">
    <source>
        <dbReference type="ARBA" id="ARBA00022679"/>
    </source>
</evidence>
<sequence length="363" mass="40793">MKCRRWMAIPLQQRSVMTRACRRCTSLCTPRCPGCSTRRWSRRSALMTSLPSSGLMTWRPGWLRGSRQQNNHPGGVVPGDSHDLRGGTLSTGNLDFDQFRVFLEKACGILLGENKQYLVSSRLNKLMEQQSIKSLGELVQRIQTQPRSGLREQVVDAMTTNETLWFRDTYPFEVLKNKVLPEQIKASPGQRLRIWSAACSSGQEPYSLSMSIDEFERANPGQLKSGAQIVATDLSGLMLNNCKTGEYDSLAIGRGLSPERLQRFFDVKSPGRWAVKAPIKSRVEFRSFNLLDSYAALGKFDIVFCRNVLIYFSAEVKKDILLRIHGTLKPGGYLFLGASEALNGLPDHYQMVQCSPGIIYKAK</sequence>
<feature type="domain" description="CheR-type methyltransferase" evidence="6">
    <location>
        <begin position="84"/>
        <end position="363"/>
    </location>
</feature>
<dbReference type="Pfam" id="PF01739">
    <property type="entry name" value="CheR"/>
    <property type="match status" value="1"/>
</dbReference>
<evidence type="ECO:0000256" key="1">
    <source>
        <dbReference type="ARBA" id="ARBA00001541"/>
    </source>
</evidence>
<organism evidence="7 8">
    <name type="scientific">Pseudomonas cannabina</name>
    <dbReference type="NCBI Taxonomy" id="86840"/>
    <lineage>
        <taxon>Bacteria</taxon>
        <taxon>Pseudomonadati</taxon>
        <taxon>Pseudomonadota</taxon>
        <taxon>Gammaproteobacteria</taxon>
        <taxon>Pseudomonadales</taxon>
        <taxon>Pseudomonadaceae</taxon>
        <taxon>Pseudomonas</taxon>
    </lineage>
</organism>
<dbReference type="EC" id="2.1.1.80" evidence="2"/>
<dbReference type="EMBL" id="LJPX01000507">
    <property type="protein sequence ID" value="KPW67645.1"/>
    <property type="molecule type" value="Genomic_DNA"/>
</dbReference>
<comment type="caution">
    <text evidence="7">The sequence shown here is derived from an EMBL/GenBank/DDBJ whole genome shotgun (WGS) entry which is preliminary data.</text>
</comment>
<dbReference type="AlphaFoldDB" id="A0A0P9KQJ0"/>
<proteinExistence type="predicted"/>
<dbReference type="InterPro" id="IPR000780">
    <property type="entry name" value="CheR_MeTrfase"/>
</dbReference>
<dbReference type="PROSITE" id="PS50123">
    <property type="entry name" value="CHER"/>
    <property type="match status" value="1"/>
</dbReference>
<dbReference type="Gene3D" id="1.10.155.10">
    <property type="entry name" value="Chemotaxis receptor methyltransferase CheR, N-terminal domain"/>
    <property type="match status" value="1"/>
</dbReference>
<evidence type="ECO:0000313" key="7">
    <source>
        <dbReference type="EMBL" id="KPW67645.1"/>
    </source>
</evidence>
<evidence type="ECO:0000256" key="2">
    <source>
        <dbReference type="ARBA" id="ARBA00012534"/>
    </source>
</evidence>
<name>A0A0P9KQJ0_PSECA</name>
<dbReference type="SUPFAM" id="SSF53335">
    <property type="entry name" value="S-adenosyl-L-methionine-dependent methyltransferases"/>
    <property type="match status" value="1"/>
</dbReference>
<dbReference type="Pfam" id="PF03705">
    <property type="entry name" value="CheR_N"/>
    <property type="match status" value="1"/>
</dbReference>
<dbReference type="Gene3D" id="3.40.50.150">
    <property type="entry name" value="Vaccinia Virus protein VP39"/>
    <property type="match status" value="1"/>
</dbReference>
<dbReference type="GO" id="GO:0032259">
    <property type="term" value="P:methylation"/>
    <property type="evidence" value="ECO:0007669"/>
    <property type="project" value="UniProtKB-KW"/>
</dbReference>
<dbReference type="Proteomes" id="UP000050564">
    <property type="component" value="Unassembled WGS sequence"/>
</dbReference>
<accession>A0A0P9KQJ0</accession>
<keyword evidence="4 7" id="KW-0808">Transferase</keyword>
<comment type="catalytic activity">
    <reaction evidence="1">
        <text>L-glutamyl-[protein] + S-adenosyl-L-methionine = [protein]-L-glutamate 5-O-methyl ester + S-adenosyl-L-homocysteine</text>
        <dbReference type="Rhea" id="RHEA:24452"/>
        <dbReference type="Rhea" id="RHEA-COMP:10208"/>
        <dbReference type="Rhea" id="RHEA-COMP:10311"/>
        <dbReference type="ChEBI" id="CHEBI:29973"/>
        <dbReference type="ChEBI" id="CHEBI:57856"/>
        <dbReference type="ChEBI" id="CHEBI:59789"/>
        <dbReference type="ChEBI" id="CHEBI:82795"/>
        <dbReference type="EC" id="2.1.1.80"/>
    </reaction>
</comment>
<protein>
    <recommendedName>
        <fullName evidence="2">protein-glutamate O-methyltransferase</fullName>
        <ecNumber evidence="2">2.1.1.80</ecNumber>
    </recommendedName>
</protein>
<dbReference type="InterPro" id="IPR022641">
    <property type="entry name" value="CheR_N"/>
</dbReference>
<dbReference type="PANTHER" id="PTHR24422">
    <property type="entry name" value="CHEMOTAXIS PROTEIN METHYLTRANSFERASE"/>
    <property type="match status" value="1"/>
</dbReference>
<dbReference type="PANTHER" id="PTHR24422:SF21">
    <property type="entry name" value="CHEMOTAXIS PROTEIN METHYLTRANSFERASE 1"/>
    <property type="match status" value="1"/>
</dbReference>
<dbReference type="PATRIC" id="fig|86840.3.peg.262"/>
<evidence type="ECO:0000256" key="3">
    <source>
        <dbReference type="ARBA" id="ARBA00022603"/>
    </source>
</evidence>
<dbReference type="SUPFAM" id="SSF47757">
    <property type="entry name" value="Chemotaxis receptor methyltransferase CheR, N-terminal domain"/>
    <property type="match status" value="1"/>
</dbReference>